<name>A0A402B6F3_9CHLR</name>
<reference evidence="7" key="1">
    <citation type="submission" date="2018-12" db="EMBL/GenBank/DDBJ databases">
        <title>Tengunoibacter tsumagoiensis gen. nov., sp. nov., Dictyobacter kobayashii sp. nov., D. alpinus sp. nov., and D. joshuensis sp. nov. and description of Dictyobacteraceae fam. nov. within the order Ktedonobacterales isolated from Tengu-no-mugimeshi.</title>
        <authorList>
            <person name="Wang C.M."/>
            <person name="Zheng Y."/>
            <person name="Sakai Y."/>
            <person name="Toyoda A."/>
            <person name="Minakuchi Y."/>
            <person name="Abe K."/>
            <person name="Yokota A."/>
            <person name="Yabe S."/>
        </authorList>
    </citation>
    <scope>NUCLEOTIDE SEQUENCE [LARGE SCALE GENOMIC DNA]</scope>
    <source>
        <strain evidence="7">Uno16</strain>
    </source>
</reference>
<dbReference type="Pfam" id="PF04107">
    <property type="entry name" value="GCS2"/>
    <property type="match status" value="1"/>
</dbReference>
<keyword evidence="7" id="KW-1185">Reference proteome</keyword>
<dbReference type="SUPFAM" id="SSF55931">
    <property type="entry name" value="Glutamine synthetase/guanido kinase"/>
    <property type="match status" value="1"/>
</dbReference>
<comment type="similarity">
    <text evidence="5">Belongs to the glutamate--cysteine ligase type 2 family. YbdK subfamily.</text>
</comment>
<dbReference type="HAMAP" id="MF_01609">
    <property type="entry name" value="Glu_cys_ligase_2"/>
    <property type="match status" value="1"/>
</dbReference>
<evidence type="ECO:0000256" key="3">
    <source>
        <dbReference type="ARBA" id="ARBA00022840"/>
    </source>
</evidence>
<dbReference type="GO" id="GO:0005524">
    <property type="term" value="F:ATP binding"/>
    <property type="evidence" value="ECO:0007669"/>
    <property type="project" value="UniProtKB-KW"/>
</dbReference>
<keyword evidence="2 5" id="KW-0547">Nucleotide-binding</keyword>
<dbReference type="InterPro" id="IPR006336">
    <property type="entry name" value="GCS2"/>
</dbReference>
<dbReference type="AlphaFoldDB" id="A0A402B6F3"/>
<dbReference type="InterPro" id="IPR014746">
    <property type="entry name" value="Gln_synth/guanido_kin_cat_dom"/>
</dbReference>
<dbReference type="GO" id="GO:0004357">
    <property type="term" value="F:glutamate-cysteine ligase activity"/>
    <property type="evidence" value="ECO:0007669"/>
    <property type="project" value="UniProtKB-EC"/>
</dbReference>
<dbReference type="InterPro" id="IPR050141">
    <property type="entry name" value="GCL_type2/YbdK_subfam"/>
</dbReference>
<dbReference type="InterPro" id="IPR011793">
    <property type="entry name" value="YbdK"/>
</dbReference>
<evidence type="ECO:0000256" key="2">
    <source>
        <dbReference type="ARBA" id="ARBA00022741"/>
    </source>
</evidence>
<dbReference type="GO" id="GO:0042398">
    <property type="term" value="P:modified amino acid biosynthetic process"/>
    <property type="evidence" value="ECO:0007669"/>
    <property type="project" value="InterPro"/>
</dbReference>
<dbReference type="PANTHER" id="PTHR36510:SF1">
    <property type="entry name" value="GLUTAMATE--CYSTEINE LIGASE 2-RELATED"/>
    <property type="match status" value="1"/>
</dbReference>
<dbReference type="NCBIfam" id="TIGR02050">
    <property type="entry name" value="gshA_cyan_rel"/>
    <property type="match status" value="1"/>
</dbReference>
<evidence type="ECO:0000256" key="1">
    <source>
        <dbReference type="ARBA" id="ARBA00022598"/>
    </source>
</evidence>
<proteinExistence type="inferred from homology"/>
<evidence type="ECO:0000313" key="7">
    <source>
        <dbReference type="Proteomes" id="UP000287171"/>
    </source>
</evidence>
<comment type="function">
    <text evidence="5">ATP-dependent carboxylate-amine ligase which exhibits weak glutamate--cysteine ligase activity.</text>
</comment>
<organism evidence="6 7">
    <name type="scientific">Dictyobacter alpinus</name>
    <dbReference type="NCBI Taxonomy" id="2014873"/>
    <lineage>
        <taxon>Bacteria</taxon>
        <taxon>Bacillati</taxon>
        <taxon>Chloroflexota</taxon>
        <taxon>Ktedonobacteria</taxon>
        <taxon>Ktedonobacterales</taxon>
        <taxon>Dictyobacteraceae</taxon>
        <taxon>Dictyobacter</taxon>
    </lineage>
</organism>
<dbReference type="EMBL" id="BIFT01000001">
    <property type="protein sequence ID" value="GCE26910.1"/>
    <property type="molecule type" value="Genomic_DNA"/>
</dbReference>
<keyword evidence="1 5" id="KW-0436">Ligase</keyword>
<keyword evidence="3 5" id="KW-0067">ATP-binding</keyword>
<dbReference type="NCBIfam" id="NF010039">
    <property type="entry name" value="PRK13515.1"/>
    <property type="match status" value="1"/>
</dbReference>
<dbReference type="PANTHER" id="PTHR36510">
    <property type="entry name" value="GLUTAMATE--CYSTEINE LIGASE 2-RELATED"/>
    <property type="match status" value="1"/>
</dbReference>
<gene>
    <name evidence="6" type="ORF">KDA_23940</name>
</gene>
<dbReference type="Gene3D" id="3.30.590.20">
    <property type="match status" value="1"/>
</dbReference>
<evidence type="ECO:0000256" key="4">
    <source>
        <dbReference type="ARBA" id="ARBA00048819"/>
    </source>
</evidence>
<dbReference type="EC" id="6.3.2.2" evidence="5"/>
<dbReference type="RefSeq" id="WP_174845162.1">
    <property type="nucleotide sequence ID" value="NZ_BIFT01000001.1"/>
</dbReference>
<evidence type="ECO:0000313" key="6">
    <source>
        <dbReference type="EMBL" id="GCE26910.1"/>
    </source>
</evidence>
<sequence>MSLQDHSFTIGVEEEYQVVDPRTRELSQSTHLLLPEAEKMLGNNVQHEMILSQIEIATPICHSLAEVQGELIRLRGGIITAADHLHKQIAASGTHPFSKWSEQEVTPKERYITLVDTYQQMIREQVIFGCHVHIGIPDPEIATQILNHARVWLSPIIALTANSPFWLGADTGYEDYRTGLWWTVPLAGPPPAFTSYEDYRHTIDDLIETESIDDATKIYWDLRLSERFPTIEFRVMDISMTLDEAVMVTGLIRALVQTCYEQVMRKAPCPSYTTDQLRAMHWRAARYGLNDRLIDIPTRHSVPARLCIDHMLEFVRAALEREGDWQRVSQGVQRILTEGNGAQRQRKVYQSSGDFRAVVDYIVAETRNFSC</sequence>
<protein>
    <recommendedName>
        <fullName evidence="5">Putative glutamate--cysteine ligase 2</fullName>
        <ecNumber evidence="5">6.3.2.2</ecNumber>
    </recommendedName>
    <alternativeName>
        <fullName evidence="5">Gamma-glutamylcysteine synthetase 2</fullName>
        <shortName evidence="5">GCS 2</shortName>
        <shortName evidence="5">Gamma-GCS 2</shortName>
    </alternativeName>
</protein>
<evidence type="ECO:0000256" key="5">
    <source>
        <dbReference type="HAMAP-Rule" id="MF_01609"/>
    </source>
</evidence>
<comment type="caution">
    <text evidence="6">The sequence shown here is derived from an EMBL/GenBank/DDBJ whole genome shotgun (WGS) entry which is preliminary data.</text>
</comment>
<comment type="catalytic activity">
    <reaction evidence="4 5">
        <text>L-cysteine + L-glutamate + ATP = gamma-L-glutamyl-L-cysteine + ADP + phosphate + H(+)</text>
        <dbReference type="Rhea" id="RHEA:13285"/>
        <dbReference type="ChEBI" id="CHEBI:15378"/>
        <dbReference type="ChEBI" id="CHEBI:29985"/>
        <dbReference type="ChEBI" id="CHEBI:30616"/>
        <dbReference type="ChEBI" id="CHEBI:35235"/>
        <dbReference type="ChEBI" id="CHEBI:43474"/>
        <dbReference type="ChEBI" id="CHEBI:58173"/>
        <dbReference type="ChEBI" id="CHEBI:456216"/>
        <dbReference type="EC" id="6.3.2.2"/>
    </reaction>
</comment>
<accession>A0A402B6F3</accession>
<dbReference type="Proteomes" id="UP000287171">
    <property type="component" value="Unassembled WGS sequence"/>
</dbReference>
<dbReference type="NCBIfam" id="NF010041">
    <property type="entry name" value="PRK13517.1-1"/>
    <property type="match status" value="1"/>
</dbReference>